<dbReference type="NCBIfam" id="TIGR00016">
    <property type="entry name" value="ackA"/>
    <property type="match status" value="1"/>
</dbReference>
<protein>
    <recommendedName>
        <fullName evidence="9">Acetate kinase</fullName>
        <ecNumber evidence="9">2.7.2.1</ecNumber>
    </recommendedName>
    <alternativeName>
        <fullName evidence="9">Acetokinase</fullName>
    </alternativeName>
</protein>
<proteinExistence type="inferred from homology"/>
<sequence>MSRYESCLVLNAGSSSLKFSVLRRVEATDDLQQVLSGQIAGIGTDATFEAKDANRRVVAQRRWNAEDSQRRGALLEYLLAWLGQALPEDRIVAAGHRVVHGGRAFSRPVRVTPAVLSALEALVPLAPLHQPHNLAPMRALAASHPDLPQIACFDTAFHADLPWVASSYALPQELADEGVQRYGFHGLSYEYVSQHLAALRPELANQRIVICHLGNGSSLAAVHAGRGVDTTMGFTALDGVPMGTRCGAIDPGVLLYLMREKGMGAAELEDLLYRRSGLLGVSGLSNDMRALQESSDPAAQRAVELFCFRVAKEVAALAGSMGGIDALVFTAGIGENSPGVRAAVCERLRWMGVAIDDYANSRRALEISADDSILPVFVLPTNEEKMIALHTLAVLAAGAPHGREADEGLTCSTARTPATC</sequence>
<feature type="binding site" evidence="9">
    <location>
        <begin position="332"/>
        <end position="336"/>
    </location>
    <ligand>
        <name>ATP</name>
        <dbReference type="ChEBI" id="CHEBI:30616"/>
    </ligand>
</feature>
<dbReference type="PANTHER" id="PTHR21060">
    <property type="entry name" value="ACETATE KINASE"/>
    <property type="match status" value="1"/>
</dbReference>
<evidence type="ECO:0000256" key="8">
    <source>
        <dbReference type="ARBA" id="ARBA00022842"/>
    </source>
</evidence>
<evidence type="ECO:0000256" key="2">
    <source>
        <dbReference type="ARBA" id="ARBA00022490"/>
    </source>
</evidence>
<comment type="cofactor">
    <cofactor evidence="9">
        <name>Mg(2+)</name>
        <dbReference type="ChEBI" id="CHEBI:18420"/>
    </cofactor>
    <cofactor evidence="9">
        <name>Mn(2+)</name>
        <dbReference type="ChEBI" id="CHEBI:29035"/>
    </cofactor>
    <text evidence="9">Mg(2+). Can also accept Mn(2+).</text>
</comment>
<keyword evidence="12" id="KW-1185">Reference proteome</keyword>
<gene>
    <name evidence="9 11" type="primary">ackA</name>
    <name evidence="11" type="ordered locus">RGE_17520</name>
</gene>
<dbReference type="GO" id="GO:0000287">
    <property type="term" value="F:magnesium ion binding"/>
    <property type="evidence" value="ECO:0007669"/>
    <property type="project" value="UniProtKB-UniRule"/>
</dbReference>
<dbReference type="InterPro" id="IPR004372">
    <property type="entry name" value="Ac/propionate_kinase"/>
</dbReference>
<comment type="pathway">
    <text evidence="9">Metabolic intermediate biosynthesis; acetyl-CoA biosynthesis; acetyl-CoA from acetate: step 1/2.</text>
</comment>
<dbReference type="EC" id="2.7.2.1" evidence="9"/>
<dbReference type="eggNOG" id="COG0282">
    <property type="taxonomic scope" value="Bacteria"/>
</dbReference>
<feature type="binding site" evidence="9">
    <location>
        <position position="383"/>
    </location>
    <ligand>
        <name>Mg(2+)</name>
        <dbReference type="ChEBI" id="CHEBI:18420"/>
    </ligand>
</feature>
<dbReference type="Pfam" id="PF00871">
    <property type="entry name" value="Acetate_kinase"/>
    <property type="match status" value="1"/>
</dbReference>
<evidence type="ECO:0000256" key="10">
    <source>
        <dbReference type="RuleBase" id="RU003835"/>
    </source>
</evidence>
<evidence type="ECO:0000256" key="4">
    <source>
        <dbReference type="ARBA" id="ARBA00022723"/>
    </source>
</evidence>
<comment type="subcellular location">
    <subcellularLocation>
        <location evidence="9">Cytoplasm</location>
    </subcellularLocation>
</comment>
<dbReference type="PROSITE" id="PS01076">
    <property type="entry name" value="ACETATE_KINASE_2"/>
    <property type="match status" value="1"/>
</dbReference>
<comment type="function">
    <text evidence="9">Catalyzes the formation of acetyl phosphate from acetate and ATP. Can also catalyze the reverse reaction.</text>
</comment>
<dbReference type="InterPro" id="IPR023865">
    <property type="entry name" value="Aliphatic_acid_kinase_CS"/>
</dbReference>
<dbReference type="Proteomes" id="UP000007883">
    <property type="component" value="Chromosome"/>
</dbReference>
<feature type="binding site" evidence="9">
    <location>
        <position position="18"/>
    </location>
    <ligand>
        <name>ATP</name>
        <dbReference type="ChEBI" id="CHEBI:30616"/>
    </ligand>
</feature>
<evidence type="ECO:0000313" key="11">
    <source>
        <dbReference type="EMBL" id="BAL95093.1"/>
    </source>
</evidence>
<evidence type="ECO:0000256" key="1">
    <source>
        <dbReference type="ARBA" id="ARBA00008748"/>
    </source>
</evidence>
<keyword evidence="3 9" id="KW-0808">Transferase</keyword>
<reference evidence="11 12" key="1">
    <citation type="journal article" date="2012" name="J. Bacteriol.">
        <title>Complete genome sequence of phototrophic betaproteobacterium Rubrivivax gelatinosus IL144.</title>
        <authorList>
            <person name="Nagashima S."/>
            <person name="Kamimura A."/>
            <person name="Shimizu T."/>
            <person name="Nakamura-isaki S."/>
            <person name="Aono E."/>
            <person name="Sakamoto K."/>
            <person name="Ichikawa N."/>
            <person name="Nakazawa H."/>
            <person name="Sekine M."/>
            <person name="Yamazaki S."/>
            <person name="Fujita N."/>
            <person name="Shimada K."/>
            <person name="Hanada S."/>
            <person name="Nagashima K.V.P."/>
        </authorList>
    </citation>
    <scope>NUCLEOTIDE SEQUENCE [LARGE SCALE GENOMIC DNA]</scope>
    <source>
        <strain evidence="12">NBRC 100245 / IL144</strain>
    </source>
</reference>
<accession>I0HQ06</accession>
<keyword evidence="5 9" id="KW-0547">Nucleotide-binding</keyword>
<evidence type="ECO:0000256" key="3">
    <source>
        <dbReference type="ARBA" id="ARBA00022679"/>
    </source>
</evidence>
<keyword evidence="2 9" id="KW-0963">Cytoplasm</keyword>
<feature type="active site" description="Proton donor/acceptor" evidence="9">
    <location>
        <position position="154"/>
    </location>
</feature>
<dbReference type="HAMAP" id="MF_00020">
    <property type="entry name" value="Acetate_kinase"/>
    <property type="match status" value="1"/>
</dbReference>
<dbReference type="GO" id="GO:0006085">
    <property type="term" value="P:acetyl-CoA biosynthetic process"/>
    <property type="evidence" value="ECO:0007669"/>
    <property type="project" value="UniProtKB-UniRule"/>
</dbReference>
<dbReference type="SUPFAM" id="SSF53067">
    <property type="entry name" value="Actin-like ATPase domain"/>
    <property type="match status" value="2"/>
</dbReference>
<evidence type="ECO:0000256" key="7">
    <source>
        <dbReference type="ARBA" id="ARBA00022840"/>
    </source>
</evidence>
<dbReference type="GO" id="GO:0006083">
    <property type="term" value="P:acetate metabolic process"/>
    <property type="evidence" value="ECO:0007669"/>
    <property type="project" value="TreeGrafter"/>
</dbReference>
<dbReference type="PIRSF" id="PIRSF000722">
    <property type="entry name" value="Acetate_prop_kin"/>
    <property type="match status" value="1"/>
</dbReference>
<keyword evidence="7 9" id="KW-0067">ATP-binding</keyword>
<dbReference type="GO" id="GO:0008776">
    <property type="term" value="F:acetate kinase activity"/>
    <property type="evidence" value="ECO:0007669"/>
    <property type="project" value="UniProtKB-UniRule"/>
</dbReference>
<dbReference type="GO" id="GO:0005524">
    <property type="term" value="F:ATP binding"/>
    <property type="evidence" value="ECO:0007669"/>
    <property type="project" value="UniProtKB-KW"/>
</dbReference>
<evidence type="ECO:0000256" key="6">
    <source>
        <dbReference type="ARBA" id="ARBA00022777"/>
    </source>
</evidence>
<feature type="site" description="Transition state stabilizer" evidence="9">
    <location>
        <position position="185"/>
    </location>
</feature>
<keyword evidence="6 9" id="KW-0418">Kinase</keyword>
<dbReference type="InterPro" id="IPR000890">
    <property type="entry name" value="Aliphatic_acid_kin_short-chain"/>
</dbReference>
<dbReference type="HOGENOM" id="CLU_020352_0_0_4"/>
<feature type="binding site" evidence="9">
    <location>
        <begin position="212"/>
        <end position="216"/>
    </location>
    <ligand>
        <name>ATP</name>
        <dbReference type="ChEBI" id="CHEBI:30616"/>
    </ligand>
</feature>
<dbReference type="GO" id="GO:0005829">
    <property type="term" value="C:cytosol"/>
    <property type="evidence" value="ECO:0007669"/>
    <property type="project" value="TreeGrafter"/>
</dbReference>
<dbReference type="RefSeq" id="WP_014427957.1">
    <property type="nucleotide sequence ID" value="NC_017075.1"/>
</dbReference>
<dbReference type="AlphaFoldDB" id="I0HQ06"/>
<evidence type="ECO:0000256" key="5">
    <source>
        <dbReference type="ARBA" id="ARBA00022741"/>
    </source>
</evidence>
<feature type="site" description="Transition state stabilizer" evidence="9">
    <location>
        <position position="245"/>
    </location>
</feature>
<dbReference type="PRINTS" id="PR00471">
    <property type="entry name" value="ACETATEKNASE"/>
</dbReference>
<evidence type="ECO:0000256" key="9">
    <source>
        <dbReference type="HAMAP-Rule" id="MF_00020"/>
    </source>
</evidence>
<dbReference type="PANTHER" id="PTHR21060:SF21">
    <property type="entry name" value="ACETATE KINASE"/>
    <property type="match status" value="1"/>
</dbReference>
<keyword evidence="8 9" id="KW-0460">Magnesium</keyword>
<name>I0HQ06_RUBGI</name>
<keyword evidence="4 9" id="KW-0479">Metal-binding</keyword>
<comment type="catalytic activity">
    <reaction evidence="9">
        <text>acetate + ATP = acetyl phosphate + ADP</text>
        <dbReference type="Rhea" id="RHEA:11352"/>
        <dbReference type="ChEBI" id="CHEBI:22191"/>
        <dbReference type="ChEBI" id="CHEBI:30089"/>
        <dbReference type="ChEBI" id="CHEBI:30616"/>
        <dbReference type="ChEBI" id="CHEBI:456216"/>
        <dbReference type="EC" id="2.7.2.1"/>
    </reaction>
</comment>
<comment type="similarity">
    <text evidence="1 9 10">Belongs to the acetokinase family.</text>
</comment>
<feature type="binding site" evidence="9">
    <location>
        <position position="11"/>
    </location>
    <ligand>
        <name>Mg(2+)</name>
        <dbReference type="ChEBI" id="CHEBI:18420"/>
    </ligand>
</feature>
<comment type="subunit">
    <text evidence="9">Homodimer.</text>
</comment>
<organism evidence="11 12">
    <name type="scientific">Rubrivivax gelatinosus (strain NBRC 100245 / IL144)</name>
    <dbReference type="NCBI Taxonomy" id="983917"/>
    <lineage>
        <taxon>Bacteria</taxon>
        <taxon>Pseudomonadati</taxon>
        <taxon>Pseudomonadota</taxon>
        <taxon>Betaproteobacteria</taxon>
        <taxon>Burkholderiales</taxon>
        <taxon>Sphaerotilaceae</taxon>
        <taxon>Rubrivivax</taxon>
    </lineage>
</organism>
<feature type="binding site" evidence="9">
    <location>
        <begin position="287"/>
        <end position="289"/>
    </location>
    <ligand>
        <name>ATP</name>
        <dbReference type="ChEBI" id="CHEBI:30616"/>
    </ligand>
</feature>
<dbReference type="UniPathway" id="UPA00340">
    <property type="reaction ID" value="UER00458"/>
</dbReference>
<dbReference type="InterPro" id="IPR043129">
    <property type="entry name" value="ATPase_NBD"/>
</dbReference>
<feature type="binding site" evidence="9">
    <location>
        <position position="97"/>
    </location>
    <ligand>
        <name>substrate</name>
    </ligand>
</feature>
<dbReference type="KEGG" id="rge:RGE_17520"/>
<dbReference type="Gene3D" id="3.30.420.40">
    <property type="match status" value="2"/>
</dbReference>
<dbReference type="EMBL" id="AP012320">
    <property type="protein sequence ID" value="BAL95093.1"/>
    <property type="molecule type" value="Genomic_DNA"/>
</dbReference>
<dbReference type="STRING" id="983917.RGE_17520"/>
<evidence type="ECO:0000313" key="12">
    <source>
        <dbReference type="Proteomes" id="UP000007883"/>
    </source>
</evidence>
<dbReference type="PATRIC" id="fig|983917.3.peg.1718"/>